<keyword evidence="3" id="KW-1185">Reference proteome</keyword>
<accession>A0A8J7IWH8</accession>
<gene>
    <name evidence="2" type="ORF">H1D41_05660</name>
</gene>
<dbReference type="Proteomes" id="UP000640583">
    <property type="component" value="Unassembled WGS sequence"/>
</dbReference>
<sequence>MTETRTTDSEPKKMRPWIRVLFGVSLSLNLLVIAAATAMIMRWDGDRYGRDHHPAGGAVTLIRALPDSHRSQLRDAFERHNPGDRVTRAESRRQQFQDILLLLSVEPFDAAGFEAVLNQQADKSEGRLTGGAAALTEVIDQMTEAERATYLEEVKRLAERRRRQRR</sequence>
<keyword evidence="1" id="KW-0812">Transmembrane</keyword>
<reference evidence="2" key="1">
    <citation type="submission" date="2020-10" db="EMBL/GenBank/DDBJ databases">
        <title>Paenihalocynthiibacter styelae gen. nov., sp. nov., isolated from stalked sea squirt Styela clava.</title>
        <authorList>
            <person name="Kim Y.-O."/>
            <person name="Yoon J.-H."/>
        </authorList>
    </citation>
    <scope>NUCLEOTIDE SEQUENCE</scope>
    <source>
        <strain evidence="2">MYP1-1</strain>
    </source>
</reference>
<dbReference type="AlphaFoldDB" id="A0A8J7IWH8"/>
<keyword evidence="1" id="KW-1133">Transmembrane helix</keyword>
<evidence type="ECO:0000256" key="1">
    <source>
        <dbReference type="SAM" id="Phobius"/>
    </source>
</evidence>
<protein>
    <submittedName>
        <fullName evidence="2">Periplasmic heavy metal sensor</fullName>
    </submittedName>
</protein>
<name>A0A8J7IWH8_9RHOB</name>
<feature type="transmembrane region" description="Helical" evidence="1">
    <location>
        <begin position="20"/>
        <end position="41"/>
    </location>
</feature>
<evidence type="ECO:0000313" key="3">
    <source>
        <dbReference type="Proteomes" id="UP000640583"/>
    </source>
</evidence>
<organism evidence="2 3">
    <name type="scientific">Halocynthiibacter styelae</name>
    <dbReference type="NCBI Taxonomy" id="2761955"/>
    <lineage>
        <taxon>Bacteria</taxon>
        <taxon>Pseudomonadati</taxon>
        <taxon>Pseudomonadota</taxon>
        <taxon>Alphaproteobacteria</taxon>
        <taxon>Rhodobacterales</taxon>
        <taxon>Paracoccaceae</taxon>
        <taxon>Halocynthiibacter</taxon>
    </lineage>
</organism>
<comment type="caution">
    <text evidence="2">The sequence shown here is derived from an EMBL/GenBank/DDBJ whole genome shotgun (WGS) entry which is preliminary data.</text>
</comment>
<dbReference type="RefSeq" id="WP_228847972.1">
    <property type="nucleotide sequence ID" value="NZ_JADCKQ010000003.1"/>
</dbReference>
<dbReference type="Pfam" id="PF13801">
    <property type="entry name" value="Metal_resist"/>
    <property type="match status" value="1"/>
</dbReference>
<keyword evidence="1" id="KW-0472">Membrane</keyword>
<proteinExistence type="predicted"/>
<evidence type="ECO:0000313" key="2">
    <source>
        <dbReference type="EMBL" id="MBI1493120.1"/>
    </source>
</evidence>
<dbReference type="InterPro" id="IPR025961">
    <property type="entry name" value="Metal_resist"/>
</dbReference>
<dbReference type="EMBL" id="JADCKQ010000003">
    <property type="protein sequence ID" value="MBI1493120.1"/>
    <property type="molecule type" value="Genomic_DNA"/>
</dbReference>